<gene>
    <name evidence="3" type="ORF">LZC95_41180</name>
</gene>
<feature type="transmembrane region" description="Helical" evidence="1">
    <location>
        <begin position="35"/>
        <end position="52"/>
    </location>
</feature>
<evidence type="ECO:0000256" key="1">
    <source>
        <dbReference type="SAM" id="Phobius"/>
    </source>
</evidence>
<sequence length="323" mass="37164">MLPRNSADYRTILWVLAMPVVALVQYRNPELIPKMWWVSVYFAVAAGVIAHNHNHVPTFSSKRVNSIFSNWISFFYGYPTFVWIPTHNLNHHKYVNKVGDATITWRHTNRNNALVAITYFFVTSYYQSFPIGEFIKKAKKNNPKLYRQIVTQYVVFFGGHATAISVACMMHGLKTGLYVWLCTLGGPALFSLWTLTFFNYGQHVHTDPWSAHNHSRTFDGWLLNFLLFNNGLHTAHHESASTHWSELPAAYAKIKDQIHPELRESNFWWWVFRQYFLSIVVPSVGSKQIGRAPFDPPTGEKVRKVRSESVGEAVEAGINAQMI</sequence>
<proteinExistence type="predicted"/>
<dbReference type="InterPro" id="IPR005804">
    <property type="entry name" value="FA_desaturase_dom"/>
</dbReference>
<feature type="transmembrane region" description="Helical" evidence="1">
    <location>
        <begin position="64"/>
        <end position="84"/>
    </location>
</feature>
<feature type="domain" description="Fatty acid desaturase" evidence="2">
    <location>
        <begin position="40"/>
        <end position="260"/>
    </location>
</feature>
<keyword evidence="4" id="KW-1185">Reference proteome</keyword>
<dbReference type="Proteomes" id="UP001379533">
    <property type="component" value="Chromosome"/>
</dbReference>
<evidence type="ECO:0000259" key="2">
    <source>
        <dbReference type="Pfam" id="PF00487"/>
    </source>
</evidence>
<dbReference type="Pfam" id="PF00487">
    <property type="entry name" value="FA_desaturase"/>
    <property type="match status" value="1"/>
</dbReference>
<feature type="transmembrane region" description="Helical" evidence="1">
    <location>
        <begin position="178"/>
        <end position="200"/>
    </location>
</feature>
<reference evidence="3 4" key="1">
    <citation type="submission" date="2021-12" db="EMBL/GenBank/DDBJ databases">
        <title>Discovery of the Pendulisporaceae a myxobacterial family with distinct sporulation behavior and unique specialized metabolism.</title>
        <authorList>
            <person name="Garcia R."/>
            <person name="Popoff A."/>
            <person name="Bader C.D."/>
            <person name="Loehr J."/>
            <person name="Walesch S."/>
            <person name="Walt C."/>
            <person name="Boldt J."/>
            <person name="Bunk B."/>
            <person name="Haeckl F.J.F.P.J."/>
            <person name="Gunesch A.P."/>
            <person name="Birkelbach J."/>
            <person name="Nuebel U."/>
            <person name="Pietschmann T."/>
            <person name="Bach T."/>
            <person name="Mueller R."/>
        </authorList>
    </citation>
    <scope>NUCLEOTIDE SEQUENCE [LARGE SCALE GENOMIC DNA]</scope>
    <source>
        <strain evidence="3 4">MSr12523</strain>
    </source>
</reference>
<dbReference type="RefSeq" id="WP_394843450.1">
    <property type="nucleotide sequence ID" value="NZ_CP089982.1"/>
</dbReference>
<protein>
    <submittedName>
        <fullName evidence="3">Fatty acid desaturase</fullName>
    </submittedName>
</protein>
<keyword evidence="1" id="KW-1133">Transmembrane helix</keyword>
<evidence type="ECO:0000313" key="4">
    <source>
        <dbReference type="Proteomes" id="UP001379533"/>
    </source>
</evidence>
<feature type="transmembrane region" description="Helical" evidence="1">
    <location>
        <begin position="153"/>
        <end position="172"/>
    </location>
</feature>
<feature type="transmembrane region" description="Helical" evidence="1">
    <location>
        <begin position="113"/>
        <end position="132"/>
    </location>
</feature>
<organism evidence="3 4">
    <name type="scientific">Pendulispora brunnea</name>
    <dbReference type="NCBI Taxonomy" id="2905690"/>
    <lineage>
        <taxon>Bacteria</taxon>
        <taxon>Pseudomonadati</taxon>
        <taxon>Myxococcota</taxon>
        <taxon>Myxococcia</taxon>
        <taxon>Myxococcales</taxon>
        <taxon>Sorangiineae</taxon>
        <taxon>Pendulisporaceae</taxon>
        <taxon>Pendulispora</taxon>
    </lineage>
</organism>
<keyword evidence="1" id="KW-0812">Transmembrane</keyword>
<accession>A0ABZ2K2A8</accession>
<name>A0ABZ2K2A8_9BACT</name>
<dbReference type="EMBL" id="CP089982">
    <property type="protein sequence ID" value="WXA92850.1"/>
    <property type="molecule type" value="Genomic_DNA"/>
</dbReference>
<evidence type="ECO:0000313" key="3">
    <source>
        <dbReference type="EMBL" id="WXA92850.1"/>
    </source>
</evidence>
<keyword evidence="1" id="KW-0472">Membrane</keyword>